<dbReference type="InterPro" id="IPR055446">
    <property type="entry name" value="RecD2_N_OB"/>
</dbReference>
<dbReference type="Pfam" id="PF14490">
    <property type="entry name" value="HHH_RecD2"/>
    <property type="match status" value="1"/>
</dbReference>
<reference evidence="6 7" key="1">
    <citation type="submission" date="2012-09" db="EMBL/GenBank/DDBJ databases">
        <title>The Genome Sequence of Alloiococcus otitis ATCC 51267.</title>
        <authorList>
            <consortium name="The Broad Institute Genome Sequencing Platform"/>
            <person name="Earl A."/>
            <person name="Ward D."/>
            <person name="Feldgarden M."/>
            <person name="Gevers D."/>
            <person name="Huys G."/>
            <person name="Walker B."/>
            <person name="Young S.K."/>
            <person name="Zeng Q."/>
            <person name="Gargeya S."/>
            <person name="Fitzgerald M."/>
            <person name="Haas B."/>
            <person name="Abouelleil A."/>
            <person name="Alvarado L."/>
            <person name="Arachchi H.M."/>
            <person name="Berlin A.M."/>
            <person name="Chapman S.B."/>
            <person name="Goldberg J."/>
            <person name="Griggs A."/>
            <person name="Gujja S."/>
            <person name="Hansen M."/>
            <person name="Howarth C."/>
            <person name="Imamovic A."/>
            <person name="Larimer J."/>
            <person name="McCowen C."/>
            <person name="Montmayeur A."/>
            <person name="Murphy C."/>
            <person name="Neiman D."/>
            <person name="Pearson M."/>
            <person name="Priest M."/>
            <person name="Roberts A."/>
            <person name="Saif S."/>
            <person name="Shea T."/>
            <person name="Sisk P."/>
            <person name="Sykes S."/>
            <person name="Wortman J."/>
            <person name="Nusbaum C."/>
            <person name="Birren B."/>
        </authorList>
    </citation>
    <scope>NUCLEOTIDE SEQUENCE [LARGE SCALE GENOMIC DNA]</scope>
    <source>
        <strain evidence="6 7">ATCC 51267</strain>
    </source>
</reference>
<dbReference type="PANTHER" id="PTHR43788">
    <property type="entry name" value="DNA2/NAM7 HELICASE FAMILY MEMBER"/>
    <property type="match status" value="1"/>
</dbReference>
<comment type="catalytic activity">
    <reaction evidence="3">
        <text>ATP + H2O = ADP + phosphate + H(+)</text>
        <dbReference type="Rhea" id="RHEA:13065"/>
        <dbReference type="ChEBI" id="CHEBI:15377"/>
        <dbReference type="ChEBI" id="CHEBI:15378"/>
        <dbReference type="ChEBI" id="CHEBI:30616"/>
        <dbReference type="ChEBI" id="CHEBI:43474"/>
        <dbReference type="ChEBI" id="CHEBI:456216"/>
        <dbReference type="EC" id="5.6.2.3"/>
    </reaction>
</comment>
<dbReference type="GO" id="GO:0017116">
    <property type="term" value="F:single-stranded DNA helicase activity"/>
    <property type="evidence" value="ECO:0007669"/>
    <property type="project" value="TreeGrafter"/>
</dbReference>
<keyword evidence="2 3" id="KW-0067">ATP-binding</keyword>
<evidence type="ECO:0000256" key="4">
    <source>
        <dbReference type="SAM" id="MobiDB-lite"/>
    </source>
</evidence>
<dbReference type="Gene3D" id="2.30.30.940">
    <property type="match status" value="1"/>
</dbReference>
<evidence type="ECO:0000256" key="1">
    <source>
        <dbReference type="ARBA" id="ARBA00022741"/>
    </source>
</evidence>
<dbReference type="STRING" id="883081.HMPREF9698_00161"/>
<evidence type="ECO:0000259" key="5">
    <source>
        <dbReference type="SMART" id="SM00382"/>
    </source>
</evidence>
<dbReference type="RefSeq" id="WP_003776360.1">
    <property type="nucleotide sequence ID" value="NZ_JH992957.1"/>
</dbReference>
<dbReference type="InterPro" id="IPR050534">
    <property type="entry name" value="Coronavir_polyprotein_1ab"/>
</dbReference>
<dbReference type="HOGENOM" id="CLU_007524_0_1_9"/>
<keyword evidence="1 3" id="KW-0547">Nucleotide-binding</keyword>
<feature type="binding site" evidence="3">
    <location>
        <begin position="358"/>
        <end position="362"/>
    </location>
    <ligand>
        <name>ATP</name>
        <dbReference type="ChEBI" id="CHEBI:30616"/>
    </ligand>
</feature>
<evidence type="ECO:0000313" key="6">
    <source>
        <dbReference type="EMBL" id="EKU94129.1"/>
    </source>
</evidence>
<dbReference type="InterPro" id="IPR029493">
    <property type="entry name" value="RecD2-like_HHH"/>
</dbReference>
<organism evidence="6 7">
    <name type="scientific">Alloiococcus otitis ATCC 51267</name>
    <dbReference type="NCBI Taxonomy" id="883081"/>
    <lineage>
        <taxon>Bacteria</taxon>
        <taxon>Bacillati</taxon>
        <taxon>Bacillota</taxon>
        <taxon>Bacilli</taxon>
        <taxon>Lactobacillales</taxon>
        <taxon>Carnobacteriaceae</taxon>
        <taxon>Alloiococcus</taxon>
    </lineage>
</organism>
<dbReference type="GO" id="GO:0009338">
    <property type="term" value="C:exodeoxyribonuclease V complex"/>
    <property type="evidence" value="ECO:0007669"/>
    <property type="project" value="TreeGrafter"/>
</dbReference>
<dbReference type="GO" id="GO:0016887">
    <property type="term" value="F:ATP hydrolysis activity"/>
    <property type="evidence" value="ECO:0007669"/>
    <property type="project" value="RHEA"/>
</dbReference>
<gene>
    <name evidence="3" type="primary">recD2</name>
    <name evidence="6" type="ORF">HMPREF9698_00161</name>
</gene>
<dbReference type="PANTHER" id="PTHR43788:SF6">
    <property type="entry name" value="DNA HELICASE B"/>
    <property type="match status" value="1"/>
</dbReference>
<proteinExistence type="inferred from homology"/>
<dbReference type="Pfam" id="PF23139">
    <property type="entry name" value="OB_YrrC"/>
    <property type="match status" value="1"/>
</dbReference>
<dbReference type="Proteomes" id="UP000009875">
    <property type="component" value="Unassembled WGS sequence"/>
</dbReference>
<dbReference type="SMART" id="SM00382">
    <property type="entry name" value="AAA"/>
    <property type="match status" value="1"/>
</dbReference>
<dbReference type="SUPFAM" id="SSF52540">
    <property type="entry name" value="P-loop containing nucleoside triphosphate hydrolases"/>
    <property type="match status" value="2"/>
</dbReference>
<dbReference type="GO" id="GO:0005524">
    <property type="term" value="F:ATP binding"/>
    <property type="evidence" value="ECO:0007669"/>
    <property type="project" value="UniProtKB-UniRule"/>
</dbReference>
<dbReference type="GO" id="GO:0006310">
    <property type="term" value="P:DNA recombination"/>
    <property type="evidence" value="ECO:0007669"/>
    <property type="project" value="InterPro"/>
</dbReference>
<evidence type="ECO:0000256" key="3">
    <source>
        <dbReference type="HAMAP-Rule" id="MF_01488"/>
    </source>
</evidence>
<dbReference type="Pfam" id="PF18335">
    <property type="entry name" value="SH3_13"/>
    <property type="match status" value="1"/>
</dbReference>
<dbReference type="InterPro" id="IPR003593">
    <property type="entry name" value="AAA+_ATPase"/>
</dbReference>
<dbReference type="InterPro" id="IPR041451">
    <property type="entry name" value="RecD2_SH13"/>
</dbReference>
<dbReference type="EC" id="5.6.2.3" evidence="3"/>
<dbReference type="InterPro" id="IPR027417">
    <property type="entry name" value="P-loop_NTPase"/>
</dbReference>
<evidence type="ECO:0000313" key="7">
    <source>
        <dbReference type="Proteomes" id="UP000009875"/>
    </source>
</evidence>
<dbReference type="InterPro" id="IPR006345">
    <property type="entry name" value="RecD2"/>
</dbReference>
<dbReference type="Pfam" id="PF13538">
    <property type="entry name" value="UvrD_C_2"/>
    <property type="match status" value="1"/>
</dbReference>
<dbReference type="eggNOG" id="COG0507">
    <property type="taxonomic scope" value="Bacteria"/>
</dbReference>
<accession>K9EA72</accession>
<dbReference type="Gene3D" id="1.10.10.2220">
    <property type="match status" value="1"/>
</dbReference>
<dbReference type="NCBIfam" id="TIGR01448">
    <property type="entry name" value="recD_rel"/>
    <property type="match status" value="1"/>
</dbReference>
<feature type="domain" description="AAA+ ATPase" evidence="5">
    <location>
        <begin position="347"/>
        <end position="541"/>
    </location>
</feature>
<keyword evidence="7" id="KW-1185">Reference proteome</keyword>
<name>K9EA72_9LACT</name>
<protein>
    <recommendedName>
        <fullName evidence="3">ATP-dependent RecD2 DNA helicase</fullName>
        <ecNumber evidence="3">5.6.2.3</ecNumber>
    </recommendedName>
    <alternativeName>
        <fullName evidence="3">DNA 5'-3' helicase subunit RecD2</fullName>
    </alternativeName>
</protein>
<feature type="region of interest" description="Disordered" evidence="4">
    <location>
        <begin position="752"/>
        <end position="776"/>
    </location>
</feature>
<dbReference type="Pfam" id="PF13604">
    <property type="entry name" value="AAA_30"/>
    <property type="match status" value="1"/>
</dbReference>
<dbReference type="OrthoDB" id="9803432at2"/>
<evidence type="ECO:0000256" key="2">
    <source>
        <dbReference type="ARBA" id="ARBA00022840"/>
    </source>
</evidence>
<dbReference type="PATRIC" id="fig|883081.3.peg.163"/>
<keyword evidence="3 6" id="KW-0347">Helicase</keyword>
<dbReference type="EMBL" id="AGXA01000004">
    <property type="protein sequence ID" value="EKU94129.1"/>
    <property type="molecule type" value="Genomic_DNA"/>
</dbReference>
<dbReference type="GO" id="GO:0003677">
    <property type="term" value="F:DNA binding"/>
    <property type="evidence" value="ECO:0007669"/>
    <property type="project" value="UniProtKB-UniRule"/>
</dbReference>
<keyword evidence="3" id="KW-0413">Isomerase</keyword>
<sequence>MQEEENYVTGRVLAIFFTSPDNYYKVLKIKIKDQDMLYDEGDIVVVGHFGRVQEGEDYTFYGHLTSHPKYGLQFAANRYEDQKPSSEEALISYLSSSKFKGIGPKTAQNIVDELGINALDLILDDPSYLDQVSNLKQDKKDLIAKNVHAERGVQKIILKLNEYGISNELAYRIYAKYEEKTLATIQNNPYQLIYDIKNIGFNKADQIAYEIGIKPDSKERLYAGVVHSLTEDSLNQGHTYLEGETMVEATIRTLEKSQDYIIDPGDLADRIGEMVEAEMIFKDQDHYYLPSLNNSEWGIVSAIERIKSQSSQALSKGYLSDCLAEVEADNDLTYDKGQREAILQAIMSPLFILTGGPGTGKTTVLKGLIQLFAQVHDLSLDPADYPNQAFPILMAAPTGRAAKRMGETTGLPASTIHRLLGLTADMDQEDQDTQLEGQLLIIDEMSMVDTWLAYQLFKAVPNQMQVVLVGDKDQLPSVGPGQVFKDLIDSQEIDKIELTEIYRQNDQSSIVSLAHHIKNEVLPADFASKMADRSFLPAEPSQVAQVIEQVVTNAIAKGFTAEDIQVLAPMYKGQAGIDRLNKLVQELINPPGPGKKEVQFIDTIFRINDKVLHQVNDPDQNVFNGDIGKITGIIPSKESQVNSDELVIDFDGNEVTYMRNEWNKIALSYCSSIHKSQGSEYKMVILPLTFDYWRMLRKDLLYTAVTRASDFLILCGQKAAFNKCLTTGVNLRKTSLKDRLLTDKTSFQLLDEKDQTQASKTEAGEKGQQPGGPKDYVLTPDLVDSQAINPMIGMEGISLYDFLN</sequence>
<dbReference type="CDD" id="cd17933">
    <property type="entry name" value="DEXSc_RecD-like"/>
    <property type="match status" value="1"/>
</dbReference>
<comment type="similarity">
    <text evidence="3">Belongs to the RecD family. RecD2 subfamily.</text>
</comment>
<comment type="function">
    <text evidence="3">DNA-dependent ATPase and ATP-dependent 5'-3' DNA helicase. Has no activity on blunt DNA or DNA with 3'-overhangs, requires at least 10 bases of 5'-ssDNA for helicase activity.</text>
</comment>
<dbReference type="InterPro" id="IPR027785">
    <property type="entry name" value="UvrD-like_helicase_C"/>
</dbReference>
<dbReference type="GO" id="GO:0043139">
    <property type="term" value="F:5'-3' DNA helicase activity"/>
    <property type="evidence" value="ECO:0007669"/>
    <property type="project" value="UniProtKB-UniRule"/>
</dbReference>
<dbReference type="HAMAP" id="MF_01488">
    <property type="entry name" value="RecD2"/>
    <property type="match status" value="1"/>
</dbReference>
<dbReference type="Gene3D" id="3.40.50.300">
    <property type="entry name" value="P-loop containing nucleotide triphosphate hydrolases"/>
    <property type="match status" value="2"/>
</dbReference>
<comment type="caution">
    <text evidence="6">The sequence shown here is derived from an EMBL/GenBank/DDBJ whole genome shotgun (WGS) entry which is preliminary data.</text>
</comment>
<dbReference type="CDD" id="cd18809">
    <property type="entry name" value="SF1_C_RecD"/>
    <property type="match status" value="1"/>
</dbReference>
<dbReference type="AlphaFoldDB" id="K9EA72"/>
<keyword evidence="3" id="KW-0378">Hydrolase</keyword>
<keyword evidence="3" id="KW-0238">DNA-binding</keyword>